<dbReference type="GO" id="GO:0006906">
    <property type="term" value="P:vesicle fusion"/>
    <property type="evidence" value="ECO:0007669"/>
    <property type="project" value="TreeGrafter"/>
</dbReference>
<evidence type="ECO:0000256" key="1">
    <source>
        <dbReference type="ARBA" id="ARBA00004370"/>
    </source>
</evidence>
<dbReference type="InterPro" id="IPR045242">
    <property type="entry name" value="Syntaxin"/>
</dbReference>
<dbReference type="GO" id="GO:0000149">
    <property type="term" value="F:SNARE binding"/>
    <property type="evidence" value="ECO:0007669"/>
    <property type="project" value="TreeGrafter"/>
</dbReference>
<dbReference type="EMBL" id="JAXCGZ010004541">
    <property type="protein sequence ID" value="KAK7081683.1"/>
    <property type="molecule type" value="Genomic_DNA"/>
</dbReference>
<evidence type="ECO:0000256" key="4">
    <source>
        <dbReference type="ARBA" id="ARBA00023136"/>
    </source>
</evidence>
<dbReference type="InterPro" id="IPR041875">
    <property type="entry name" value="Syntaxin-8_SNARE"/>
</dbReference>
<dbReference type="GO" id="GO:0048278">
    <property type="term" value="P:vesicle docking"/>
    <property type="evidence" value="ECO:0007669"/>
    <property type="project" value="TreeGrafter"/>
</dbReference>
<evidence type="ECO:0000256" key="2">
    <source>
        <dbReference type="ARBA" id="ARBA00022448"/>
    </source>
</evidence>
<evidence type="ECO:0000313" key="7">
    <source>
        <dbReference type="EMBL" id="KAK7081683.1"/>
    </source>
</evidence>
<reference evidence="7 8" key="1">
    <citation type="submission" date="2023-11" db="EMBL/GenBank/DDBJ databases">
        <title>Halocaridina rubra genome assembly.</title>
        <authorList>
            <person name="Smith C."/>
        </authorList>
    </citation>
    <scope>NUCLEOTIDE SEQUENCE [LARGE SCALE GENOMIC DNA]</scope>
    <source>
        <strain evidence="7">EP-1</strain>
        <tissue evidence="7">Whole</tissue>
    </source>
</reference>
<dbReference type="PROSITE" id="PS50192">
    <property type="entry name" value="T_SNARE"/>
    <property type="match status" value="1"/>
</dbReference>
<dbReference type="Proteomes" id="UP001381693">
    <property type="component" value="Unassembled WGS sequence"/>
</dbReference>
<organism evidence="7 8">
    <name type="scientific">Halocaridina rubra</name>
    <name type="common">Hawaiian red shrimp</name>
    <dbReference type="NCBI Taxonomy" id="373956"/>
    <lineage>
        <taxon>Eukaryota</taxon>
        <taxon>Metazoa</taxon>
        <taxon>Ecdysozoa</taxon>
        <taxon>Arthropoda</taxon>
        <taxon>Crustacea</taxon>
        <taxon>Multicrustacea</taxon>
        <taxon>Malacostraca</taxon>
        <taxon>Eumalacostraca</taxon>
        <taxon>Eucarida</taxon>
        <taxon>Decapoda</taxon>
        <taxon>Pleocyemata</taxon>
        <taxon>Caridea</taxon>
        <taxon>Atyoidea</taxon>
        <taxon>Atyidae</taxon>
        <taxon>Halocaridina</taxon>
    </lineage>
</organism>
<comment type="caution">
    <text evidence="7">The sequence shown here is derived from an EMBL/GenBank/DDBJ whole genome shotgun (WGS) entry which is preliminary data.</text>
</comment>
<feature type="domain" description="T-SNARE coiled-coil homology" evidence="6">
    <location>
        <begin position="136"/>
        <end position="198"/>
    </location>
</feature>
<proteinExistence type="predicted"/>
<dbReference type="GO" id="GO:0006886">
    <property type="term" value="P:intracellular protein transport"/>
    <property type="evidence" value="ECO:0007669"/>
    <property type="project" value="TreeGrafter"/>
</dbReference>
<keyword evidence="5" id="KW-0812">Transmembrane</keyword>
<accession>A0AAN9AB95</accession>
<keyword evidence="5" id="KW-1133">Transmembrane helix</keyword>
<keyword evidence="8" id="KW-1185">Reference proteome</keyword>
<keyword evidence="4 5" id="KW-0472">Membrane</keyword>
<evidence type="ECO:0000313" key="8">
    <source>
        <dbReference type="Proteomes" id="UP001381693"/>
    </source>
</evidence>
<comment type="subcellular location">
    <subcellularLocation>
        <location evidence="1">Membrane</location>
    </subcellularLocation>
</comment>
<dbReference type="CDD" id="cd15852">
    <property type="entry name" value="SNARE_Syntaxin8"/>
    <property type="match status" value="1"/>
</dbReference>
<keyword evidence="2" id="KW-0813">Transport</keyword>
<name>A0AAN9AB95_HALRR</name>
<sequence>MKSTDKWLVDYEKIEQEVREVRETLVKRWQTNVGTAEHALLTNRLRNNIPRAEKVVDVLLSRLDTWESRNLTEREKERRIRLCETLQSSLKRVAMDFNDGRSSMASARPSSLSWGVEEEATDTSVLSTDQIREQNRRVIDEQEAGLEALSQVISRQKRIASAIGNEVDDQNDLLDEISDRTTNTQNRLTDETDHIGIVQKKIRTWPYWVVIIALFIAIVIVAVW</sequence>
<dbReference type="Gene3D" id="1.20.5.110">
    <property type="match status" value="1"/>
</dbReference>
<evidence type="ECO:0000256" key="5">
    <source>
        <dbReference type="SAM" id="Phobius"/>
    </source>
</evidence>
<evidence type="ECO:0000259" key="6">
    <source>
        <dbReference type="PROSITE" id="PS50192"/>
    </source>
</evidence>
<dbReference type="SMART" id="SM00397">
    <property type="entry name" value="t_SNARE"/>
    <property type="match status" value="1"/>
</dbReference>
<dbReference type="GO" id="GO:0005484">
    <property type="term" value="F:SNAP receptor activity"/>
    <property type="evidence" value="ECO:0007669"/>
    <property type="project" value="TreeGrafter"/>
</dbReference>
<protein>
    <submittedName>
        <fullName evidence="7">Syntaxin-8</fullName>
    </submittedName>
</protein>
<feature type="transmembrane region" description="Helical" evidence="5">
    <location>
        <begin position="205"/>
        <end position="223"/>
    </location>
</feature>
<dbReference type="GO" id="GO:0012505">
    <property type="term" value="C:endomembrane system"/>
    <property type="evidence" value="ECO:0007669"/>
    <property type="project" value="TreeGrafter"/>
</dbReference>
<gene>
    <name evidence="7" type="primary">STX8</name>
    <name evidence="7" type="ORF">SK128_011425</name>
</gene>
<dbReference type="PANTHER" id="PTHR19957">
    <property type="entry name" value="SYNTAXIN"/>
    <property type="match status" value="1"/>
</dbReference>
<dbReference type="AlphaFoldDB" id="A0AAN9AB95"/>
<evidence type="ECO:0000256" key="3">
    <source>
        <dbReference type="ARBA" id="ARBA00023054"/>
    </source>
</evidence>
<dbReference type="InterPro" id="IPR000727">
    <property type="entry name" value="T_SNARE_dom"/>
</dbReference>
<dbReference type="SUPFAM" id="SSF58038">
    <property type="entry name" value="SNARE fusion complex"/>
    <property type="match status" value="1"/>
</dbReference>
<dbReference type="GO" id="GO:0031201">
    <property type="term" value="C:SNARE complex"/>
    <property type="evidence" value="ECO:0007669"/>
    <property type="project" value="TreeGrafter"/>
</dbReference>
<keyword evidence="3" id="KW-0175">Coiled coil</keyword>
<dbReference type="PANTHER" id="PTHR19957:SF124">
    <property type="entry name" value="SYNTAXIN-8"/>
    <property type="match status" value="1"/>
</dbReference>